<sequence>MTTATEPEYEKKTFVATTRTAWEMKTAAYSLQLLEQEVKRYIPPSRPVDECFFVAYVADAIACQDFKGKHLHALPPCVFAKTNSVTDVICSAAVWCSVIRGAIL</sequence>
<proteinExistence type="predicted"/>
<keyword evidence="2" id="KW-1185">Reference proteome</keyword>
<accession>A0A1A9VGI4</accession>
<evidence type="ECO:0000313" key="1">
    <source>
        <dbReference type="EnsemblMetazoa" id="GAUT036468-PA"/>
    </source>
</evidence>
<dbReference type="EnsemblMetazoa" id="GAUT036468-RA">
    <property type="protein sequence ID" value="GAUT036468-PA"/>
    <property type="gene ID" value="GAUT036468"/>
</dbReference>
<dbReference type="VEuPathDB" id="VectorBase:GAUT036468"/>
<protein>
    <submittedName>
        <fullName evidence="1">Uncharacterized protein</fullName>
    </submittedName>
</protein>
<organism evidence="1 2">
    <name type="scientific">Glossina austeni</name>
    <name type="common">Savannah tsetse fly</name>
    <dbReference type="NCBI Taxonomy" id="7395"/>
    <lineage>
        <taxon>Eukaryota</taxon>
        <taxon>Metazoa</taxon>
        <taxon>Ecdysozoa</taxon>
        <taxon>Arthropoda</taxon>
        <taxon>Hexapoda</taxon>
        <taxon>Insecta</taxon>
        <taxon>Pterygota</taxon>
        <taxon>Neoptera</taxon>
        <taxon>Endopterygota</taxon>
        <taxon>Diptera</taxon>
        <taxon>Brachycera</taxon>
        <taxon>Muscomorpha</taxon>
        <taxon>Hippoboscoidea</taxon>
        <taxon>Glossinidae</taxon>
        <taxon>Glossina</taxon>
    </lineage>
</organism>
<evidence type="ECO:0000313" key="2">
    <source>
        <dbReference type="Proteomes" id="UP000078200"/>
    </source>
</evidence>
<dbReference type="AlphaFoldDB" id="A0A1A9VGI4"/>
<dbReference type="Proteomes" id="UP000078200">
    <property type="component" value="Unassembled WGS sequence"/>
</dbReference>
<reference evidence="1" key="1">
    <citation type="submission" date="2020-05" db="UniProtKB">
        <authorList>
            <consortium name="EnsemblMetazoa"/>
        </authorList>
    </citation>
    <scope>IDENTIFICATION</scope>
    <source>
        <strain evidence="1">TTRI</strain>
    </source>
</reference>
<name>A0A1A9VGI4_GLOAU</name>